<evidence type="ECO:0000259" key="5">
    <source>
        <dbReference type="PROSITE" id="PS50042"/>
    </source>
</evidence>
<dbReference type="InterPro" id="IPR036390">
    <property type="entry name" value="WH_DNA-bd_sf"/>
</dbReference>
<evidence type="ECO:0000256" key="3">
    <source>
        <dbReference type="ARBA" id="ARBA00023163"/>
    </source>
</evidence>
<dbReference type="GO" id="GO:0003700">
    <property type="term" value="F:DNA-binding transcription factor activity"/>
    <property type="evidence" value="ECO:0007669"/>
    <property type="project" value="TreeGrafter"/>
</dbReference>
<dbReference type="InterPro" id="IPR000595">
    <property type="entry name" value="cNMP-bd_dom"/>
</dbReference>
<dbReference type="PANTHER" id="PTHR24567:SF74">
    <property type="entry name" value="HTH-TYPE TRANSCRIPTIONAL REGULATOR ARCR"/>
    <property type="match status" value="1"/>
</dbReference>
<evidence type="ECO:0000256" key="1">
    <source>
        <dbReference type="ARBA" id="ARBA00023015"/>
    </source>
</evidence>
<reference evidence="7 8" key="1">
    <citation type="journal article" date="2019" name="Nat. Microbiol.">
        <title>Mediterranean grassland soil C-N compound turnover is dependent on rainfall and depth, and is mediated by genomically divergent microorganisms.</title>
        <authorList>
            <person name="Diamond S."/>
            <person name="Andeer P.F."/>
            <person name="Li Z."/>
            <person name="Crits-Christoph A."/>
            <person name="Burstein D."/>
            <person name="Anantharaman K."/>
            <person name="Lane K.R."/>
            <person name="Thomas B.C."/>
            <person name="Pan C."/>
            <person name="Northen T.R."/>
            <person name="Banfield J.F."/>
        </authorList>
    </citation>
    <scope>NUCLEOTIDE SEQUENCE [LARGE SCALE GENOMIC DNA]</scope>
    <source>
        <strain evidence="7">NP_4</strain>
    </source>
</reference>
<sequence length="283" mass="31411">MIAERPTRYSKNPTSGDLLLVRGCLLPASGQRTTSLGSTPYLFSKEESSRAPKPNGSMADPQSMLRKVYLFSQVGDETLTGLAAQLHRKPFRKGTIIFHKDQAGDALYIVESGRIRIFLPTQGGEELTVEVAGPGDVFGELALLDGRPRSASADTLEDTVTFTISRDEFQKYLSRAPQLAAALVELLSSRLRHVTEYAESLAFLDVHARLARTLLEMSDRYGIHKDGIEIDFDLTQADLATMVGATRERVNRALAAFRTQGLLELRGRKIVLLDTDRLRQRVY</sequence>
<dbReference type="Proteomes" id="UP000319353">
    <property type="component" value="Unassembled WGS sequence"/>
</dbReference>
<dbReference type="PRINTS" id="PR00103">
    <property type="entry name" value="CAMPKINASE"/>
</dbReference>
<name>A0A537L007_9BACT</name>
<proteinExistence type="predicted"/>
<dbReference type="SUPFAM" id="SSF46785">
    <property type="entry name" value="Winged helix' DNA-binding domain"/>
    <property type="match status" value="1"/>
</dbReference>
<dbReference type="InterPro" id="IPR012318">
    <property type="entry name" value="HTH_CRP"/>
</dbReference>
<organism evidence="7 8">
    <name type="scientific">Candidatus Segetimicrobium genomatis</name>
    <dbReference type="NCBI Taxonomy" id="2569760"/>
    <lineage>
        <taxon>Bacteria</taxon>
        <taxon>Bacillati</taxon>
        <taxon>Candidatus Sysuimicrobiota</taxon>
        <taxon>Candidatus Sysuimicrobiia</taxon>
        <taxon>Candidatus Sysuimicrobiales</taxon>
        <taxon>Candidatus Segetimicrobiaceae</taxon>
        <taxon>Candidatus Segetimicrobium</taxon>
    </lineage>
</organism>
<dbReference type="InterPro" id="IPR014710">
    <property type="entry name" value="RmlC-like_jellyroll"/>
</dbReference>
<dbReference type="InterPro" id="IPR018490">
    <property type="entry name" value="cNMP-bd_dom_sf"/>
</dbReference>
<evidence type="ECO:0000256" key="2">
    <source>
        <dbReference type="ARBA" id="ARBA00023125"/>
    </source>
</evidence>
<dbReference type="InterPro" id="IPR050397">
    <property type="entry name" value="Env_Response_Regulators"/>
</dbReference>
<dbReference type="InterPro" id="IPR036388">
    <property type="entry name" value="WH-like_DNA-bd_sf"/>
</dbReference>
<evidence type="ECO:0000259" key="6">
    <source>
        <dbReference type="PROSITE" id="PS51063"/>
    </source>
</evidence>
<dbReference type="InterPro" id="IPR018488">
    <property type="entry name" value="cNMP-bd_CS"/>
</dbReference>
<dbReference type="AlphaFoldDB" id="A0A537L007"/>
<keyword evidence="2" id="KW-0238">DNA-binding</keyword>
<dbReference type="GO" id="GO:0003677">
    <property type="term" value="F:DNA binding"/>
    <property type="evidence" value="ECO:0007669"/>
    <property type="project" value="UniProtKB-KW"/>
</dbReference>
<dbReference type="PANTHER" id="PTHR24567">
    <property type="entry name" value="CRP FAMILY TRANSCRIPTIONAL REGULATORY PROTEIN"/>
    <property type="match status" value="1"/>
</dbReference>
<evidence type="ECO:0000313" key="7">
    <source>
        <dbReference type="EMBL" id="TMJ01308.1"/>
    </source>
</evidence>
<dbReference type="SMART" id="SM00419">
    <property type="entry name" value="HTH_CRP"/>
    <property type="match status" value="1"/>
</dbReference>
<dbReference type="Pfam" id="PF13545">
    <property type="entry name" value="HTH_Crp_2"/>
    <property type="match status" value="1"/>
</dbReference>
<dbReference type="GO" id="GO:0005829">
    <property type="term" value="C:cytosol"/>
    <property type="evidence" value="ECO:0007669"/>
    <property type="project" value="TreeGrafter"/>
</dbReference>
<evidence type="ECO:0000313" key="8">
    <source>
        <dbReference type="Proteomes" id="UP000319353"/>
    </source>
</evidence>
<gene>
    <name evidence="7" type="ORF">E6H01_07995</name>
</gene>
<dbReference type="FunFam" id="1.10.10.10:FF:000019">
    <property type="entry name" value="Crp/Fnr family transcriptional regulator"/>
    <property type="match status" value="1"/>
</dbReference>
<dbReference type="PROSITE" id="PS00889">
    <property type="entry name" value="CNMP_BINDING_2"/>
    <property type="match status" value="1"/>
</dbReference>
<dbReference type="SUPFAM" id="SSF51206">
    <property type="entry name" value="cAMP-binding domain-like"/>
    <property type="match status" value="1"/>
</dbReference>
<dbReference type="PROSITE" id="PS51063">
    <property type="entry name" value="HTH_CRP_2"/>
    <property type="match status" value="1"/>
</dbReference>
<dbReference type="EMBL" id="VBAL01000100">
    <property type="protein sequence ID" value="TMJ01308.1"/>
    <property type="molecule type" value="Genomic_DNA"/>
</dbReference>
<evidence type="ECO:0000256" key="4">
    <source>
        <dbReference type="SAM" id="MobiDB-lite"/>
    </source>
</evidence>
<dbReference type="SMART" id="SM00100">
    <property type="entry name" value="cNMP"/>
    <property type="match status" value="1"/>
</dbReference>
<comment type="caution">
    <text evidence="7">The sequence shown here is derived from an EMBL/GenBank/DDBJ whole genome shotgun (WGS) entry which is preliminary data.</text>
</comment>
<feature type="region of interest" description="Disordered" evidence="4">
    <location>
        <begin position="36"/>
        <end position="60"/>
    </location>
</feature>
<dbReference type="PROSITE" id="PS50042">
    <property type="entry name" value="CNMP_BINDING_3"/>
    <property type="match status" value="1"/>
</dbReference>
<dbReference type="Pfam" id="PF00027">
    <property type="entry name" value="cNMP_binding"/>
    <property type="match status" value="1"/>
</dbReference>
<accession>A0A537L007</accession>
<keyword evidence="1" id="KW-0805">Transcription regulation</keyword>
<protein>
    <submittedName>
        <fullName evidence="7">Crp/Fnr family transcriptional regulator</fullName>
    </submittedName>
</protein>
<keyword evidence="3" id="KW-0804">Transcription</keyword>
<dbReference type="Gene3D" id="2.60.120.10">
    <property type="entry name" value="Jelly Rolls"/>
    <property type="match status" value="1"/>
</dbReference>
<dbReference type="Gene3D" id="1.10.10.10">
    <property type="entry name" value="Winged helix-like DNA-binding domain superfamily/Winged helix DNA-binding domain"/>
    <property type="match status" value="1"/>
</dbReference>
<dbReference type="CDD" id="cd00038">
    <property type="entry name" value="CAP_ED"/>
    <property type="match status" value="1"/>
</dbReference>
<feature type="domain" description="HTH crp-type" evidence="6">
    <location>
        <begin position="204"/>
        <end position="276"/>
    </location>
</feature>
<feature type="domain" description="Cyclic nucleotide-binding" evidence="5">
    <location>
        <begin position="70"/>
        <end position="190"/>
    </location>
</feature>